<accession>A0A1G7DJS1</accession>
<dbReference type="Proteomes" id="UP000243205">
    <property type="component" value="Unassembled WGS sequence"/>
</dbReference>
<keyword evidence="2" id="KW-0645">Protease</keyword>
<dbReference type="InterPro" id="IPR036264">
    <property type="entry name" value="Bact_exopeptidase_dim_dom"/>
</dbReference>
<dbReference type="OrthoDB" id="9809784at2"/>
<name>A0A1G7DJS1_9BACT</name>
<keyword evidence="6" id="KW-0482">Metalloprotease</keyword>
<evidence type="ECO:0000256" key="1">
    <source>
        <dbReference type="ARBA" id="ARBA00001947"/>
    </source>
</evidence>
<gene>
    <name evidence="11" type="ORF">SAMN05661003_11422</name>
</gene>
<feature type="active site" description="Proton acceptor" evidence="8">
    <location>
        <position position="140"/>
    </location>
</feature>
<evidence type="ECO:0000256" key="4">
    <source>
        <dbReference type="ARBA" id="ARBA00022801"/>
    </source>
</evidence>
<keyword evidence="12" id="KW-1185">Reference proteome</keyword>
<comment type="cofactor">
    <cofactor evidence="1">
        <name>Zn(2+)</name>
        <dbReference type="ChEBI" id="CHEBI:29105"/>
    </cofactor>
</comment>
<dbReference type="EMBL" id="FNAQ01000014">
    <property type="protein sequence ID" value="SDE51752.1"/>
    <property type="molecule type" value="Genomic_DNA"/>
</dbReference>
<dbReference type="NCBIfam" id="TIGR01883">
    <property type="entry name" value="PepT-like"/>
    <property type="match status" value="1"/>
</dbReference>
<evidence type="ECO:0000256" key="9">
    <source>
        <dbReference type="PIRSR" id="PIRSR001123-2"/>
    </source>
</evidence>
<evidence type="ECO:0000313" key="12">
    <source>
        <dbReference type="Proteomes" id="UP000243205"/>
    </source>
</evidence>
<evidence type="ECO:0000256" key="7">
    <source>
        <dbReference type="PIRNR" id="PIRNR001123"/>
    </source>
</evidence>
<reference evidence="12" key="1">
    <citation type="submission" date="2016-10" db="EMBL/GenBank/DDBJ databases">
        <authorList>
            <person name="Varghese N."/>
            <person name="Submissions S."/>
        </authorList>
    </citation>
    <scope>NUCLEOTIDE SEQUENCE [LARGE SCALE GENOMIC DNA]</scope>
    <source>
        <strain evidence="12">DSM 8987</strain>
    </source>
</reference>
<dbReference type="PIRSF" id="PIRSF001123">
    <property type="entry name" value="PepA_GA"/>
    <property type="match status" value="1"/>
</dbReference>
<dbReference type="InterPro" id="IPR011650">
    <property type="entry name" value="Peptidase_M20_dimer"/>
</dbReference>
<feature type="binding site" evidence="9">
    <location>
        <position position="141"/>
    </location>
    <ligand>
        <name>Zn(2+)</name>
        <dbReference type="ChEBI" id="CHEBI:29105"/>
        <label>2</label>
    </ligand>
</feature>
<dbReference type="PANTHER" id="PTHR42994">
    <property type="entry name" value="PEPTIDASE T"/>
    <property type="match status" value="1"/>
</dbReference>
<feature type="binding site" evidence="9">
    <location>
        <position position="107"/>
    </location>
    <ligand>
        <name>Zn(2+)</name>
        <dbReference type="ChEBI" id="CHEBI:29105"/>
        <label>2</label>
    </ligand>
</feature>
<dbReference type="PANTHER" id="PTHR42994:SF2">
    <property type="entry name" value="PEPTIDASE"/>
    <property type="match status" value="1"/>
</dbReference>
<dbReference type="InterPro" id="IPR002933">
    <property type="entry name" value="Peptidase_M20"/>
</dbReference>
<evidence type="ECO:0000256" key="3">
    <source>
        <dbReference type="ARBA" id="ARBA00022723"/>
    </source>
</evidence>
<keyword evidence="5" id="KW-0862">Zinc</keyword>
<sequence>MINPERLCQTFEQLAAVASPSFHEGAIARLLTGWFEALGATVEQDDASQATGGDAGNLIIRLPANRHGGAALLLSAHMDTVNPAQGVRPILRDGVFTSAGDTVLGADDKSGIAQIVEVVRCLREGDLAHPPLEIVLSVCEEVGLLGAKHLDCSRLQAREGLVLDTSGVGSVARQAPCANKLRFVVEGIAAHAGLAPEQGLSAIQIAARGLATMPLGRIDADTTANIGLIQGGTATNIVPERVQLLGEARSFNRAALERQTRQMCACLEQAVAQARLVVQGQVRQASLQCEVLPEYPLMDVAEDAPLLRRLLQAADQLGQPLRVGRSGGGSDANIFNARGIVTLNLASGMEKVHTVEEFVRVTDLVQVAELLLAFVCQPAEVGRAD</sequence>
<feature type="binding site" evidence="9">
    <location>
        <position position="164"/>
    </location>
    <ligand>
        <name>Zn(2+)</name>
        <dbReference type="ChEBI" id="CHEBI:29105"/>
        <label>1</label>
    </ligand>
</feature>
<dbReference type="SUPFAM" id="SSF53187">
    <property type="entry name" value="Zn-dependent exopeptidases"/>
    <property type="match status" value="1"/>
</dbReference>
<evidence type="ECO:0000256" key="8">
    <source>
        <dbReference type="PIRSR" id="PIRSR001123-1"/>
    </source>
</evidence>
<dbReference type="InterPro" id="IPR001261">
    <property type="entry name" value="ArgE/DapE_CS"/>
</dbReference>
<dbReference type="GO" id="GO:0008237">
    <property type="term" value="F:metallopeptidase activity"/>
    <property type="evidence" value="ECO:0007669"/>
    <property type="project" value="UniProtKB-KW"/>
</dbReference>
<feature type="binding site" evidence="9">
    <location>
        <position position="107"/>
    </location>
    <ligand>
        <name>Zn(2+)</name>
        <dbReference type="ChEBI" id="CHEBI:29105"/>
        <label>1</label>
    </ligand>
</feature>
<evidence type="ECO:0000256" key="5">
    <source>
        <dbReference type="ARBA" id="ARBA00022833"/>
    </source>
</evidence>
<comment type="cofactor">
    <cofactor evidence="9">
        <name>a divalent metal cation</name>
        <dbReference type="ChEBI" id="CHEBI:60240"/>
    </cofactor>
    <text evidence="9">Binds 2 divalent metal cations per subunit.</text>
</comment>
<evidence type="ECO:0000256" key="6">
    <source>
        <dbReference type="ARBA" id="ARBA00023049"/>
    </source>
</evidence>
<proteinExistence type="inferred from homology"/>
<dbReference type="GO" id="GO:0004177">
    <property type="term" value="F:aminopeptidase activity"/>
    <property type="evidence" value="ECO:0007669"/>
    <property type="project" value="UniProtKB-UniRule"/>
</dbReference>
<evidence type="ECO:0000313" key="11">
    <source>
        <dbReference type="EMBL" id="SDE51752.1"/>
    </source>
</evidence>
<dbReference type="Gene3D" id="3.40.630.10">
    <property type="entry name" value="Zn peptidases"/>
    <property type="match status" value="1"/>
</dbReference>
<organism evidence="11 12">
    <name type="scientific">Desulfuromonas thiophila</name>
    <dbReference type="NCBI Taxonomy" id="57664"/>
    <lineage>
        <taxon>Bacteria</taxon>
        <taxon>Pseudomonadati</taxon>
        <taxon>Thermodesulfobacteriota</taxon>
        <taxon>Desulfuromonadia</taxon>
        <taxon>Desulfuromonadales</taxon>
        <taxon>Desulfuromonadaceae</taxon>
        <taxon>Desulfuromonas</taxon>
    </lineage>
</organism>
<keyword evidence="4" id="KW-0378">Hydrolase</keyword>
<dbReference type="Pfam" id="PF07687">
    <property type="entry name" value="M20_dimer"/>
    <property type="match status" value="1"/>
</dbReference>
<dbReference type="PROSITE" id="PS00758">
    <property type="entry name" value="ARGE_DAPE_CPG2_1"/>
    <property type="match status" value="1"/>
</dbReference>
<dbReference type="SUPFAM" id="SSF55031">
    <property type="entry name" value="Bacterial exopeptidase dimerisation domain"/>
    <property type="match status" value="1"/>
</dbReference>
<dbReference type="Gene3D" id="3.30.70.360">
    <property type="match status" value="1"/>
</dbReference>
<dbReference type="STRING" id="57664.SAMN05661003_11422"/>
<evidence type="ECO:0000256" key="2">
    <source>
        <dbReference type="ARBA" id="ARBA00022670"/>
    </source>
</evidence>
<dbReference type="GO" id="GO:0046872">
    <property type="term" value="F:metal ion binding"/>
    <property type="evidence" value="ECO:0007669"/>
    <property type="project" value="UniProtKB-UniRule"/>
</dbReference>
<dbReference type="RefSeq" id="WP_092079567.1">
    <property type="nucleotide sequence ID" value="NZ_CALFZY010000036.1"/>
</dbReference>
<dbReference type="Pfam" id="PF01546">
    <property type="entry name" value="Peptidase_M20"/>
    <property type="match status" value="1"/>
</dbReference>
<evidence type="ECO:0000259" key="10">
    <source>
        <dbReference type="Pfam" id="PF07687"/>
    </source>
</evidence>
<dbReference type="InterPro" id="IPR010162">
    <property type="entry name" value="PepT-like"/>
</dbReference>
<dbReference type="InterPro" id="IPR008007">
    <property type="entry name" value="Peptidase_M42"/>
</dbReference>
<keyword evidence="3 9" id="KW-0479">Metal-binding</keyword>
<comment type="similarity">
    <text evidence="7">Belongs to the peptidase M42 family.</text>
</comment>
<dbReference type="AlphaFoldDB" id="A0A1G7DJS1"/>
<protein>
    <submittedName>
        <fullName evidence="11">Peptidase T-like protein</fullName>
    </submittedName>
</protein>
<feature type="domain" description="Peptidase M20 dimerisation" evidence="10">
    <location>
        <begin position="182"/>
        <end position="269"/>
    </location>
</feature>
<dbReference type="GO" id="GO:0006508">
    <property type="term" value="P:proteolysis"/>
    <property type="evidence" value="ECO:0007669"/>
    <property type="project" value="UniProtKB-KW"/>
</dbReference>